<dbReference type="RefSeq" id="WP_197315982.1">
    <property type="nucleotide sequence ID" value="NZ_JADZSC010000001.1"/>
</dbReference>
<sequence>MDAKERLSGQKVEFDCPYCNYTMEIAAQVIFEDKETVTCPNCDSDIYLENSEALSKIEKQWKGLKKWTRS</sequence>
<dbReference type="AlphaFoldDB" id="A0A931MUB6"/>
<proteinExistence type="predicted"/>
<accession>A0A931MUB6</accession>
<gene>
    <name evidence="1" type="ORF">H0267_03975</name>
</gene>
<comment type="caution">
    <text evidence="1">The sequence shown here is derived from an EMBL/GenBank/DDBJ whole genome shotgun (WGS) entry which is preliminary data.</text>
</comment>
<evidence type="ECO:0000313" key="2">
    <source>
        <dbReference type="Proteomes" id="UP000614490"/>
    </source>
</evidence>
<keyword evidence="2" id="KW-1185">Reference proteome</keyword>
<name>A0A931MUB6_9BACI</name>
<reference evidence="1 2" key="1">
    <citation type="journal article" date="2005" name="Int. J. Syst. Evol. Microbiol.">
        <title>Halobacillus yeomjeoni sp. nov., isolated from a marine solar saltern in Korea.</title>
        <authorList>
            <person name="Yoon J.H."/>
            <person name="Kang S.J."/>
            <person name="Lee C.H."/>
            <person name="Oh H.W."/>
            <person name="Oh T.K."/>
        </authorList>
    </citation>
    <scope>NUCLEOTIDE SEQUENCE [LARGE SCALE GENOMIC DNA]</scope>
    <source>
        <strain evidence="1 2">KCTC 3957</strain>
    </source>
</reference>
<organism evidence="1 2">
    <name type="scientific">Halobacillus yeomjeoni</name>
    <dbReference type="NCBI Taxonomy" id="311194"/>
    <lineage>
        <taxon>Bacteria</taxon>
        <taxon>Bacillati</taxon>
        <taxon>Bacillota</taxon>
        <taxon>Bacilli</taxon>
        <taxon>Bacillales</taxon>
        <taxon>Bacillaceae</taxon>
        <taxon>Halobacillus</taxon>
    </lineage>
</organism>
<protein>
    <submittedName>
        <fullName evidence="1">Uncharacterized protein</fullName>
    </submittedName>
</protein>
<dbReference type="Proteomes" id="UP000614490">
    <property type="component" value="Unassembled WGS sequence"/>
</dbReference>
<dbReference type="EMBL" id="JADZSC010000001">
    <property type="protein sequence ID" value="MBH0229365.1"/>
    <property type="molecule type" value="Genomic_DNA"/>
</dbReference>
<evidence type="ECO:0000313" key="1">
    <source>
        <dbReference type="EMBL" id="MBH0229365.1"/>
    </source>
</evidence>